<evidence type="ECO:0000313" key="2">
    <source>
        <dbReference type="Proteomes" id="UP000556869"/>
    </source>
</evidence>
<reference evidence="1 2" key="1">
    <citation type="submission" date="2020-03" db="EMBL/GenBank/DDBJ databases">
        <title>Genomic Encyclopedia of Type Strains, Phase IV (KMG-IV): sequencing the most valuable type-strain genomes for metagenomic binning, comparative biology and taxonomic classification.</title>
        <authorList>
            <person name="Goeker M."/>
        </authorList>
    </citation>
    <scope>NUCLEOTIDE SEQUENCE [LARGE SCALE GENOMIC DNA]</scope>
    <source>
        <strain evidence="1 2">DSM 18888</strain>
    </source>
</reference>
<accession>A0ABX0X5H1</accession>
<evidence type="ECO:0000313" key="1">
    <source>
        <dbReference type="EMBL" id="NJB76616.1"/>
    </source>
</evidence>
<gene>
    <name evidence="1" type="ORF">GGR96_003738</name>
</gene>
<organism evidence="1 2">
    <name type="scientific">Thalassospira tepidiphila</name>
    <dbReference type="NCBI Taxonomy" id="393657"/>
    <lineage>
        <taxon>Bacteria</taxon>
        <taxon>Pseudomonadati</taxon>
        <taxon>Pseudomonadota</taxon>
        <taxon>Alphaproteobacteria</taxon>
        <taxon>Rhodospirillales</taxon>
        <taxon>Thalassospiraceae</taxon>
        <taxon>Thalassospira</taxon>
    </lineage>
</organism>
<keyword evidence="2" id="KW-1185">Reference proteome</keyword>
<dbReference type="Proteomes" id="UP000556869">
    <property type="component" value="Unassembled WGS sequence"/>
</dbReference>
<dbReference type="EMBL" id="JAATJD010000003">
    <property type="protein sequence ID" value="NJB76616.1"/>
    <property type="molecule type" value="Genomic_DNA"/>
</dbReference>
<comment type="caution">
    <text evidence="1">The sequence shown here is derived from an EMBL/GenBank/DDBJ whole genome shotgun (WGS) entry which is preliminary data.</text>
</comment>
<protein>
    <submittedName>
        <fullName evidence="1">Uncharacterized protein</fullName>
    </submittedName>
</protein>
<sequence>MNLKSGGETQNPTPDRGIFGKLRLISVHRKHQHPQGQAACAIFTEQSLLWRQVKPLYTYQLRETGTMRVGQAGLKKVHNFCGTSCAPWC</sequence>
<dbReference type="RefSeq" id="WP_157097746.1">
    <property type="nucleotide sequence ID" value="NZ_BAAAEQ010000003.1"/>
</dbReference>
<proteinExistence type="predicted"/>
<name>A0ABX0X5H1_9PROT</name>